<dbReference type="InterPro" id="IPR036465">
    <property type="entry name" value="vWFA_dom_sf"/>
</dbReference>
<dbReference type="InterPro" id="IPR000719">
    <property type="entry name" value="Prot_kinase_dom"/>
</dbReference>
<dbReference type="EnsemblPlants" id="Pp3c16_12180V3.1">
    <property type="protein sequence ID" value="Pp3c16_12180V3.1"/>
    <property type="gene ID" value="Pp3c16_12180"/>
</dbReference>
<dbReference type="GO" id="GO:0004674">
    <property type="term" value="F:protein serine/threonine kinase activity"/>
    <property type="evidence" value="ECO:0000318"/>
    <property type="project" value="GO_Central"/>
</dbReference>
<dbReference type="Gene3D" id="1.10.510.10">
    <property type="entry name" value="Transferase(Phosphotransferase) domain 1"/>
    <property type="match status" value="1"/>
</dbReference>
<feature type="domain" description="Protein kinase" evidence="7">
    <location>
        <begin position="443"/>
        <end position="753"/>
    </location>
</feature>
<dbReference type="PANTHER" id="PTHR47973">
    <property type="entry name" value="CYSTEINE-RICH RECEPTOR-LIKE PROTEIN KINASE 3"/>
    <property type="match status" value="1"/>
</dbReference>
<dbReference type="SUPFAM" id="SSF53300">
    <property type="entry name" value="vWA-like"/>
    <property type="match status" value="1"/>
</dbReference>
<evidence type="ECO:0008006" key="12">
    <source>
        <dbReference type="Google" id="ProtNLM"/>
    </source>
</evidence>
<dbReference type="Gene3D" id="3.40.50.410">
    <property type="entry name" value="von Willebrand factor, type A domain"/>
    <property type="match status" value="1"/>
</dbReference>
<sequence>MEKLGLPDCLMLPLVSWILSSSAAGQTLEEQENFLNEKEKKVRLLAHHALCLQLAAETTDCGLSNCVDLCSRHSFSPMQKDHFTCAWRIYPGREADPSKDCIQYDPRKRPWYITAVSVIKDLVVLLDEGQVDSSTFVNTKIVIQALFGTFRPDDCINLVTFNSTRAILLQPTSVIVQKDQPSYLLYSTFQVLSLSNSPQKFSNITKAFETARGALNSTSLLKMFVVLTDGNFAKNPGFNNDSTLLHMAASLNSENVTVFFFSLGVNMTPDPLLELRSLSCMMNSTVTYVTLVDAQRNPHWAIRPYFDYQATLRTAANSSFWTETYDDFDGLGLVATVTYPVISEGILYGVAGIDVIVKSDDIFNSIKRRLFDANVGPNRLACQESQVNLTRCTKAVEPHDQPLCPQSVYLNEPPIKAYLKNLCCNNSAILPGPLLMFVIFACYLLGRKALKSSVSETTADFARQPIATYKYSYKDLKACTQKFHKDKKLGECGFGEENSKQGAREFLNEVVVISGVKRRNLVKLRGCCVEGRHRLQVYEYMENRSLRQALLEAILVNWFARFSIALGTARGLVYLHYEITPRIIHRGMKTNILLDRNLEAKIADFGLAKLFSEEQSHYTTKVAGTLTRVCCTRTCTPGLLTEKVDVYGYGIVLMEIVTGEVNMKRTPSGSLLFLIKVSRFHLNLKHEAFFTNQLDHSRFRKTAFNWTALLCTLDKPELRLITPRIVPMLLRSEPIAEDDLQPLVKIEYSRSLYAADCGVNEEWSSDETPNDPPLINGVSPRH</sequence>
<dbReference type="EMBL" id="ABEU02000016">
    <property type="protein sequence ID" value="PNR37742.1"/>
    <property type="molecule type" value="Genomic_DNA"/>
</dbReference>
<name>A0A2K1J888_PHYPA</name>
<evidence type="ECO:0000256" key="5">
    <source>
        <dbReference type="SAM" id="MobiDB-lite"/>
    </source>
</evidence>
<proteinExistence type="predicted"/>
<evidence type="ECO:0000256" key="6">
    <source>
        <dbReference type="SAM" id="SignalP"/>
    </source>
</evidence>
<dbReference type="Pfam" id="PF00092">
    <property type="entry name" value="VWA"/>
    <property type="match status" value="1"/>
</dbReference>
<keyword evidence="4" id="KW-0067">ATP-binding</keyword>
<evidence type="ECO:0000256" key="2">
    <source>
        <dbReference type="ARBA" id="ARBA00022741"/>
    </source>
</evidence>
<evidence type="ECO:0000313" key="11">
    <source>
        <dbReference type="Proteomes" id="UP000006727"/>
    </source>
</evidence>
<gene>
    <name evidence="9" type="ORF">PHYPA_020851</name>
</gene>
<reference evidence="10" key="3">
    <citation type="submission" date="2020-12" db="UniProtKB">
        <authorList>
            <consortium name="EnsemblPlants"/>
        </authorList>
    </citation>
    <scope>IDENTIFICATION</scope>
</reference>
<keyword evidence="3" id="KW-0418">Kinase</keyword>
<protein>
    <recommendedName>
        <fullName evidence="12">Protein kinase domain-containing protein</fullName>
    </recommendedName>
</protein>
<dbReference type="AlphaFoldDB" id="A0A2K1J888"/>
<keyword evidence="6" id="KW-0732">Signal</keyword>
<dbReference type="SUPFAM" id="SSF56112">
    <property type="entry name" value="Protein kinase-like (PK-like)"/>
    <property type="match status" value="1"/>
</dbReference>
<keyword evidence="1" id="KW-0808">Transferase</keyword>
<feature type="domain" description="VWFA" evidence="8">
    <location>
        <begin position="121"/>
        <end position="312"/>
    </location>
</feature>
<evidence type="ECO:0000256" key="4">
    <source>
        <dbReference type="ARBA" id="ARBA00022840"/>
    </source>
</evidence>
<dbReference type="InterPro" id="IPR002035">
    <property type="entry name" value="VWF_A"/>
</dbReference>
<keyword evidence="2" id="KW-0547">Nucleotide-binding</keyword>
<dbReference type="Gene3D" id="3.30.450.20">
    <property type="entry name" value="PAS domain"/>
    <property type="match status" value="1"/>
</dbReference>
<evidence type="ECO:0000256" key="1">
    <source>
        <dbReference type="ARBA" id="ARBA00022679"/>
    </source>
</evidence>
<organism evidence="9">
    <name type="scientific">Physcomitrium patens</name>
    <name type="common">Spreading-leaved earth moss</name>
    <name type="synonym">Physcomitrella patens</name>
    <dbReference type="NCBI Taxonomy" id="3218"/>
    <lineage>
        <taxon>Eukaryota</taxon>
        <taxon>Viridiplantae</taxon>
        <taxon>Streptophyta</taxon>
        <taxon>Embryophyta</taxon>
        <taxon>Bryophyta</taxon>
        <taxon>Bryophytina</taxon>
        <taxon>Bryopsida</taxon>
        <taxon>Funariidae</taxon>
        <taxon>Funariales</taxon>
        <taxon>Funariaceae</taxon>
        <taxon>Physcomitrium</taxon>
    </lineage>
</organism>
<dbReference type="PROSITE" id="PS50011">
    <property type="entry name" value="PROTEIN_KINASE_DOM"/>
    <property type="match status" value="1"/>
</dbReference>
<dbReference type="Pfam" id="PF07714">
    <property type="entry name" value="PK_Tyr_Ser-Thr"/>
    <property type="match status" value="1"/>
</dbReference>
<dbReference type="InterPro" id="IPR052059">
    <property type="entry name" value="CR_Ser/Thr_kinase"/>
</dbReference>
<dbReference type="InterPro" id="IPR011009">
    <property type="entry name" value="Kinase-like_dom_sf"/>
</dbReference>
<evidence type="ECO:0000313" key="10">
    <source>
        <dbReference type="EnsemblPlants" id="Pp3c16_12180V3.1"/>
    </source>
</evidence>
<reference evidence="9 11" key="2">
    <citation type="journal article" date="2018" name="Plant J.">
        <title>The Physcomitrella patens chromosome-scale assembly reveals moss genome structure and evolution.</title>
        <authorList>
            <person name="Lang D."/>
            <person name="Ullrich K.K."/>
            <person name="Murat F."/>
            <person name="Fuchs J."/>
            <person name="Jenkins J."/>
            <person name="Haas F.B."/>
            <person name="Piednoel M."/>
            <person name="Gundlach H."/>
            <person name="Van Bel M."/>
            <person name="Meyberg R."/>
            <person name="Vives C."/>
            <person name="Morata J."/>
            <person name="Symeonidi A."/>
            <person name="Hiss M."/>
            <person name="Muchero W."/>
            <person name="Kamisugi Y."/>
            <person name="Saleh O."/>
            <person name="Blanc G."/>
            <person name="Decker E.L."/>
            <person name="van Gessel N."/>
            <person name="Grimwood J."/>
            <person name="Hayes R.D."/>
            <person name="Graham S.W."/>
            <person name="Gunter L.E."/>
            <person name="McDaniel S.F."/>
            <person name="Hoernstein S.N.W."/>
            <person name="Larsson A."/>
            <person name="Li F.W."/>
            <person name="Perroud P.F."/>
            <person name="Phillips J."/>
            <person name="Ranjan P."/>
            <person name="Rokshar D.S."/>
            <person name="Rothfels C.J."/>
            <person name="Schneider L."/>
            <person name="Shu S."/>
            <person name="Stevenson D.W."/>
            <person name="Thummler F."/>
            <person name="Tillich M."/>
            <person name="Villarreal Aguilar J.C."/>
            <person name="Widiez T."/>
            <person name="Wong G.K."/>
            <person name="Wymore A."/>
            <person name="Zhang Y."/>
            <person name="Zimmer A.D."/>
            <person name="Quatrano R.S."/>
            <person name="Mayer K.F.X."/>
            <person name="Goodstein D."/>
            <person name="Casacuberta J.M."/>
            <person name="Vandepoele K."/>
            <person name="Reski R."/>
            <person name="Cuming A.C."/>
            <person name="Tuskan G.A."/>
            <person name="Maumus F."/>
            <person name="Salse J."/>
            <person name="Schmutz J."/>
            <person name="Rensing S.A."/>
        </authorList>
    </citation>
    <scope>NUCLEOTIDE SEQUENCE [LARGE SCALE GENOMIC DNA]</scope>
    <source>
        <strain evidence="10 11">cv. Gransden 2004</strain>
    </source>
</reference>
<feature type="region of interest" description="Disordered" evidence="5">
    <location>
        <begin position="761"/>
        <end position="782"/>
    </location>
</feature>
<accession>A0A2K1J888</accession>
<evidence type="ECO:0000256" key="3">
    <source>
        <dbReference type="ARBA" id="ARBA00022777"/>
    </source>
</evidence>
<dbReference type="GO" id="GO:0005524">
    <property type="term" value="F:ATP binding"/>
    <property type="evidence" value="ECO:0007669"/>
    <property type="project" value="UniProtKB-KW"/>
</dbReference>
<evidence type="ECO:0000259" key="8">
    <source>
        <dbReference type="PROSITE" id="PS50234"/>
    </source>
</evidence>
<feature type="chain" id="PRO_5036042850" description="Protein kinase domain-containing protein" evidence="6">
    <location>
        <begin position="26"/>
        <end position="782"/>
    </location>
</feature>
<reference evidence="9 11" key="1">
    <citation type="journal article" date="2008" name="Science">
        <title>The Physcomitrella genome reveals evolutionary insights into the conquest of land by plants.</title>
        <authorList>
            <person name="Rensing S."/>
            <person name="Lang D."/>
            <person name="Zimmer A."/>
            <person name="Terry A."/>
            <person name="Salamov A."/>
            <person name="Shapiro H."/>
            <person name="Nishiyama T."/>
            <person name="Perroud P.-F."/>
            <person name="Lindquist E."/>
            <person name="Kamisugi Y."/>
            <person name="Tanahashi T."/>
            <person name="Sakakibara K."/>
            <person name="Fujita T."/>
            <person name="Oishi K."/>
            <person name="Shin-I T."/>
            <person name="Kuroki Y."/>
            <person name="Toyoda A."/>
            <person name="Suzuki Y."/>
            <person name="Hashimoto A."/>
            <person name="Yamaguchi K."/>
            <person name="Sugano A."/>
            <person name="Kohara Y."/>
            <person name="Fujiyama A."/>
            <person name="Anterola A."/>
            <person name="Aoki S."/>
            <person name="Ashton N."/>
            <person name="Barbazuk W.B."/>
            <person name="Barker E."/>
            <person name="Bennetzen J."/>
            <person name="Bezanilla M."/>
            <person name="Blankenship R."/>
            <person name="Cho S.H."/>
            <person name="Dutcher S."/>
            <person name="Estelle M."/>
            <person name="Fawcett J.A."/>
            <person name="Gundlach H."/>
            <person name="Hanada K."/>
            <person name="Heyl A."/>
            <person name="Hicks K.A."/>
            <person name="Hugh J."/>
            <person name="Lohr M."/>
            <person name="Mayer K."/>
            <person name="Melkozernov A."/>
            <person name="Murata T."/>
            <person name="Nelson D."/>
            <person name="Pils B."/>
            <person name="Prigge M."/>
            <person name="Reiss B."/>
            <person name="Renner T."/>
            <person name="Rombauts S."/>
            <person name="Rushton P."/>
            <person name="Sanderfoot A."/>
            <person name="Schween G."/>
            <person name="Shiu S.-H."/>
            <person name="Stueber K."/>
            <person name="Theodoulou F.L."/>
            <person name="Tu H."/>
            <person name="Van de Peer Y."/>
            <person name="Verrier P.J."/>
            <person name="Waters E."/>
            <person name="Wood A."/>
            <person name="Yang L."/>
            <person name="Cove D."/>
            <person name="Cuming A."/>
            <person name="Hasebe M."/>
            <person name="Lucas S."/>
            <person name="Mishler D.B."/>
            <person name="Reski R."/>
            <person name="Grigoriev I."/>
            <person name="Quatrano R.S."/>
            <person name="Boore J.L."/>
        </authorList>
    </citation>
    <scope>NUCLEOTIDE SEQUENCE [LARGE SCALE GENOMIC DNA]</scope>
    <source>
        <strain evidence="10 11">cv. Gransden 2004</strain>
    </source>
</reference>
<dbReference type="Gramene" id="Pp3c16_12180V3.1">
    <property type="protein sequence ID" value="Pp3c16_12180V3.1"/>
    <property type="gene ID" value="Pp3c16_12180"/>
</dbReference>
<keyword evidence="11" id="KW-1185">Reference proteome</keyword>
<feature type="signal peptide" evidence="6">
    <location>
        <begin position="1"/>
        <end position="25"/>
    </location>
</feature>
<evidence type="ECO:0000313" key="9">
    <source>
        <dbReference type="EMBL" id="PNR37742.1"/>
    </source>
</evidence>
<dbReference type="InterPro" id="IPR001245">
    <property type="entry name" value="Ser-Thr/Tyr_kinase_cat_dom"/>
</dbReference>
<dbReference type="InParanoid" id="A0A2K1J888"/>
<dbReference type="Proteomes" id="UP000006727">
    <property type="component" value="Chromosome 16"/>
</dbReference>
<evidence type="ECO:0000259" key="7">
    <source>
        <dbReference type="PROSITE" id="PS50011"/>
    </source>
</evidence>
<dbReference type="PROSITE" id="PS50234">
    <property type="entry name" value="VWFA"/>
    <property type="match status" value="1"/>
</dbReference>